<reference evidence="2 3" key="1">
    <citation type="submission" date="2023-10" db="EMBL/GenBank/DDBJ databases">
        <title>Draft Genome Sequence of Bacillus thuringiensis serovar. toumanoffi 4059: Identification of a Novel Cry Protein Candidate.</title>
        <authorList>
            <person name="Murdoch R.W."/>
            <person name="Gemler B."/>
            <person name="Heater B.S."/>
        </authorList>
    </citation>
    <scope>NUCLEOTIDE SEQUENCE [LARGE SCALE GENOMIC DNA]</scope>
    <source>
        <strain evidence="2 3">4059</strain>
    </source>
</reference>
<evidence type="ECO:0000313" key="2">
    <source>
        <dbReference type="EMBL" id="MDW9214012.1"/>
    </source>
</evidence>
<sequence length="65" mass="7519">MHKFYKKRFGSFVLIGIGIFGIYIFYFDKIAEYIGKLSQPMDSIFKGIIVATSICLIWFGIKKSE</sequence>
<keyword evidence="1" id="KW-1133">Transmembrane helix</keyword>
<dbReference type="RefSeq" id="WP_000548712.1">
    <property type="nucleotide sequence ID" value="NZ_JAWQCK010000011.1"/>
</dbReference>
<feature type="transmembrane region" description="Helical" evidence="1">
    <location>
        <begin position="43"/>
        <end position="61"/>
    </location>
</feature>
<comment type="caution">
    <text evidence="2">The sequence shown here is derived from an EMBL/GenBank/DDBJ whole genome shotgun (WGS) entry which is preliminary data.</text>
</comment>
<dbReference type="Proteomes" id="UP001272716">
    <property type="component" value="Unassembled WGS sequence"/>
</dbReference>
<dbReference type="AlphaFoldDB" id="A0ABD5I9K4"/>
<proteinExistence type="predicted"/>
<keyword evidence="1" id="KW-0472">Membrane</keyword>
<keyword evidence="1" id="KW-0812">Transmembrane</keyword>
<name>A0ABD5I9K4_BACTU</name>
<dbReference type="EMBL" id="JAWQCK010000011">
    <property type="protein sequence ID" value="MDW9214012.1"/>
    <property type="molecule type" value="Genomic_DNA"/>
</dbReference>
<feature type="transmembrane region" description="Helical" evidence="1">
    <location>
        <begin position="12"/>
        <end position="31"/>
    </location>
</feature>
<organism evidence="2 3">
    <name type="scientific">Bacillus thuringiensis serovar toumanoffi</name>
    <dbReference type="NCBI Taxonomy" id="180862"/>
    <lineage>
        <taxon>Bacteria</taxon>
        <taxon>Bacillati</taxon>
        <taxon>Bacillota</taxon>
        <taxon>Bacilli</taxon>
        <taxon>Bacillales</taxon>
        <taxon>Bacillaceae</taxon>
        <taxon>Bacillus</taxon>
        <taxon>Bacillus cereus group</taxon>
    </lineage>
</organism>
<accession>A0ABD5I9K4</accession>
<evidence type="ECO:0000313" key="3">
    <source>
        <dbReference type="Proteomes" id="UP001272716"/>
    </source>
</evidence>
<protein>
    <submittedName>
        <fullName evidence="2">Uncharacterized protein</fullName>
    </submittedName>
</protein>
<evidence type="ECO:0000256" key="1">
    <source>
        <dbReference type="SAM" id="Phobius"/>
    </source>
</evidence>
<gene>
    <name evidence="2" type="ORF">BTTOUR_35270</name>
</gene>